<sequence>MGLSTVFVSSSPYFSGNIVLYCIGLIARTGQANRPVDVPAFLHLPLPTILKSQAANREKMRPVRSRNDRLKAGSDQENVMGPSRKLPRARLELKLTDGIPDILNRQVFE</sequence>
<accession>A0AAV8QC00</accession>
<dbReference type="Proteomes" id="UP001222027">
    <property type="component" value="Unassembled WGS sequence"/>
</dbReference>
<gene>
    <name evidence="2" type="ORF">OPV22_001325</name>
</gene>
<proteinExistence type="predicted"/>
<comment type="caution">
    <text evidence="2">The sequence shown here is derived from an EMBL/GenBank/DDBJ whole genome shotgun (WGS) entry which is preliminary data.</text>
</comment>
<keyword evidence="3" id="KW-1185">Reference proteome</keyword>
<name>A0AAV8QC00_ENSVE</name>
<dbReference type="AlphaFoldDB" id="A0AAV8QC00"/>
<evidence type="ECO:0000313" key="3">
    <source>
        <dbReference type="Proteomes" id="UP001222027"/>
    </source>
</evidence>
<dbReference type="EMBL" id="JAQQAF010000001">
    <property type="protein sequence ID" value="KAJ8510891.1"/>
    <property type="molecule type" value="Genomic_DNA"/>
</dbReference>
<evidence type="ECO:0000313" key="2">
    <source>
        <dbReference type="EMBL" id="KAJ8510891.1"/>
    </source>
</evidence>
<protein>
    <submittedName>
        <fullName evidence="2">Uncharacterized protein</fullName>
    </submittedName>
</protein>
<reference evidence="2 3" key="1">
    <citation type="submission" date="2022-12" db="EMBL/GenBank/DDBJ databases">
        <title>Chromosome-scale assembly of the Ensete ventricosum genome.</title>
        <authorList>
            <person name="Dussert Y."/>
            <person name="Stocks J."/>
            <person name="Wendawek A."/>
            <person name="Woldeyes F."/>
            <person name="Nichols R.A."/>
            <person name="Borrell J.S."/>
        </authorList>
    </citation>
    <scope>NUCLEOTIDE SEQUENCE [LARGE SCALE GENOMIC DNA]</scope>
    <source>
        <strain evidence="3">cv. Maze</strain>
        <tissue evidence="2">Seeds</tissue>
    </source>
</reference>
<organism evidence="2 3">
    <name type="scientific">Ensete ventricosum</name>
    <name type="common">Abyssinian banana</name>
    <name type="synonym">Musa ensete</name>
    <dbReference type="NCBI Taxonomy" id="4639"/>
    <lineage>
        <taxon>Eukaryota</taxon>
        <taxon>Viridiplantae</taxon>
        <taxon>Streptophyta</taxon>
        <taxon>Embryophyta</taxon>
        <taxon>Tracheophyta</taxon>
        <taxon>Spermatophyta</taxon>
        <taxon>Magnoliopsida</taxon>
        <taxon>Liliopsida</taxon>
        <taxon>Zingiberales</taxon>
        <taxon>Musaceae</taxon>
        <taxon>Ensete</taxon>
    </lineage>
</organism>
<feature type="compositionally biased region" description="Basic and acidic residues" evidence="1">
    <location>
        <begin position="56"/>
        <end position="74"/>
    </location>
</feature>
<feature type="region of interest" description="Disordered" evidence="1">
    <location>
        <begin position="55"/>
        <end position="83"/>
    </location>
</feature>
<evidence type="ECO:0000256" key="1">
    <source>
        <dbReference type="SAM" id="MobiDB-lite"/>
    </source>
</evidence>